<feature type="signal peptide" evidence="2">
    <location>
        <begin position="1"/>
        <end position="19"/>
    </location>
</feature>
<sequence>MKTIFAALASALLVSTAFAQTAAPASAPAGNEAHLKASTAGGLKADTTADSKTSGAAPSAHHASGTKTHAKIAHKKPSPDAKVAKVAKTTGGSDKTADATQAKADNKAETTKTQ</sequence>
<name>A0A9N8S275_9BURK</name>
<protein>
    <submittedName>
        <fullName evidence="3">Uncharacterized protein</fullName>
    </submittedName>
</protein>
<evidence type="ECO:0000313" key="3">
    <source>
        <dbReference type="EMBL" id="CAG4922915.1"/>
    </source>
</evidence>
<evidence type="ECO:0000256" key="1">
    <source>
        <dbReference type="SAM" id="MobiDB-lite"/>
    </source>
</evidence>
<evidence type="ECO:0000313" key="4">
    <source>
        <dbReference type="Proteomes" id="UP000789704"/>
    </source>
</evidence>
<keyword evidence="4" id="KW-1185">Reference proteome</keyword>
<accession>A0A9N8S275</accession>
<feature type="region of interest" description="Disordered" evidence="1">
    <location>
        <begin position="23"/>
        <end position="114"/>
    </location>
</feature>
<proteinExistence type="predicted"/>
<comment type="caution">
    <text evidence="3">The sequence shown here is derived from an EMBL/GenBank/DDBJ whole genome shotgun (WGS) entry which is preliminary data.</text>
</comment>
<dbReference type="RefSeq" id="WP_228883174.1">
    <property type="nucleotide sequence ID" value="NZ_CAJQZC010000013.1"/>
</dbReference>
<reference evidence="3" key="1">
    <citation type="submission" date="2021-04" db="EMBL/GenBank/DDBJ databases">
        <authorList>
            <person name="Vanwijnsberghe S."/>
        </authorList>
    </citation>
    <scope>NUCLEOTIDE SEQUENCE</scope>
    <source>
        <strain evidence="3">LMG 31841</strain>
    </source>
</reference>
<dbReference type="EMBL" id="CAJQZC010000013">
    <property type="protein sequence ID" value="CAG4922915.1"/>
    <property type="molecule type" value="Genomic_DNA"/>
</dbReference>
<dbReference type="AlphaFoldDB" id="A0A9N8S275"/>
<organism evidence="3 4">
    <name type="scientific">Paraburkholderia saeva</name>
    <dbReference type="NCBI Taxonomy" id="2777537"/>
    <lineage>
        <taxon>Bacteria</taxon>
        <taxon>Pseudomonadati</taxon>
        <taxon>Pseudomonadota</taxon>
        <taxon>Betaproteobacteria</taxon>
        <taxon>Burkholderiales</taxon>
        <taxon>Burkholderiaceae</taxon>
        <taxon>Paraburkholderia</taxon>
    </lineage>
</organism>
<feature type="compositionally biased region" description="Low complexity" evidence="1">
    <location>
        <begin position="54"/>
        <end position="65"/>
    </location>
</feature>
<feature type="chain" id="PRO_5040381348" evidence="2">
    <location>
        <begin position="20"/>
        <end position="114"/>
    </location>
</feature>
<evidence type="ECO:0000256" key="2">
    <source>
        <dbReference type="SAM" id="SignalP"/>
    </source>
</evidence>
<dbReference type="Proteomes" id="UP000789704">
    <property type="component" value="Unassembled WGS sequence"/>
</dbReference>
<keyword evidence="2" id="KW-0732">Signal</keyword>
<gene>
    <name evidence="3" type="ORF">LMG31841_05238</name>
</gene>
<feature type="compositionally biased region" description="Basic and acidic residues" evidence="1">
    <location>
        <begin position="104"/>
        <end position="114"/>
    </location>
</feature>